<feature type="transmembrane region" description="Helical" evidence="2">
    <location>
        <begin position="746"/>
        <end position="765"/>
    </location>
</feature>
<dbReference type="SUPFAM" id="SSF52129">
    <property type="entry name" value="Caspase-like"/>
    <property type="match status" value="1"/>
</dbReference>
<dbReference type="OrthoDB" id="491589at2"/>
<evidence type="ECO:0000256" key="2">
    <source>
        <dbReference type="SAM" id="Phobius"/>
    </source>
</evidence>
<sequence length="944" mass="98972">MRRRTPGDPRPPPACPPGAAGSGSGSETAVSRRWRAGEVYCRRNTADGGTSTRPRAPGRARRGDRNGNSSAAPAARSGRRRGAPGAGDLGVTRGTAGTRRRTGRRGERGPGSGREPGAGRGGDRRPAGDRRPGARGPARTGDGGPALAGQEHGLWRRRPYRRADDRRRHPEGHRRLGRDPGPDRRRVAPGPRPHPLRAGEGLIAVAGRHALIVANDVYEHEGLSRLAAPAHDARALQSVLADPQIGRFRVTVVHNRPAHVVRREIANFFADRKPDDFLLLHFSCHGLKGASGALYFAGSDTVPTRLSATAVSARFVDQEMTESRARRIALFLDCCYGGAFSRGVRARSADAIDGESAFPAAASGADGAGDGRGRMVITASGATEYAFEDDRLARTDRQGPSVFTGALVHGLRTGEADTGGDGLVDLDELYDYVYARVRATTRHQTPQKWVDASGKLVVGWVPLSARLKGTPLPDDLVARTGGQAPADRLAGVRELRRILLDDDVERAVGAMDLLHRLTEDDSKEVSAAATAALEEAQLKAVPDRVELGTAPDDGAGGASAAGPPATRTVRLVGSPLARVFQAGTTSSWITVEHSEPFDPSGGWVRIGVDSGALPEHSGPLRGSVGIVNRLGEFEIPVTAPARGPLWPRAAGVTLPRPGWLLDRRVLLGLAAVTVGTWPFSEVSTLTGANLVGAGFFLLRSALLLVGVLLLDRPGTKGAVGRGLVAASTVYHLADGLSLLAAHSDVYALLGLSATVLLLAGLALRLWPHRAALGRLRPTELVGNRLVYIVSAALAGRFLMLFVALPETGVTTVDAIGLPAALCAVLPMGLLCVAAASAELRDALPRVFVVAAVAAYYGPELYFLLGSLFAGEYVYVGNALVSRYPAPGYILVQAAFAAVLALATAVPLWRGGTSPSKAPVPPNVPPPPPTPPASPPTPPSPPRSS</sequence>
<accession>A0A6G2BC82</accession>
<dbReference type="Pfam" id="PF00656">
    <property type="entry name" value="Peptidase_C14"/>
    <property type="match status" value="1"/>
</dbReference>
<keyword evidence="2" id="KW-0472">Membrane</keyword>
<evidence type="ECO:0000259" key="3">
    <source>
        <dbReference type="Pfam" id="PF00656"/>
    </source>
</evidence>
<reference evidence="4 5" key="1">
    <citation type="submission" date="2019-11" db="EMBL/GenBank/DDBJ databases">
        <authorList>
            <person name="Yuan L."/>
        </authorList>
    </citation>
    <scope>NUCLEOTIDE SEQUENCE [LARGE SCALE GENOMIC DNA]</scope>
    <source>
        <strain evidence="4 5">TRM43335</strain>
    </source>
</reference>
<comment type="caution">
    <text evidence="4">The sequence shown here is derived from an EMBL/GenBank/DDBJ whole genome shotgun (WGS) entry which is preliminary data.</text>
</comment>
<keyword evidence="5" id="KW-1185">Reference proteome</keyword>
<feature type="region of interest" description="Disordered" evidence="1">
    <location>
        <begin position="912"/>
        <end position="944"/>
    </location>
</feature>
<dbReference type="InterPro" id="IPR011600">
    <property type="entry name" value="Pept_C14_caspase"/>
</dbReference>
<feature type="compositionally biased region" description="Gly residues" evidence="1">
    <location>
        <begin position="109"/>
        <end position="120"/>
    </location>
</feature>
<name>A0A6G2BC82_9ACTN</name>
<feature type="transmembrane region" description="Helical" evidence="2">
    <location>
        <begin position="815"/>
        <end position="835"/>
    </location>
</feature>
<feature type="compositionally biased region" description="Pro residues" evidence="1">
    <location>
        <begin position="917"/>
        <end position="944"/>
    </location>
</feature>
<dbReference type="InterPro" id="IPR029030">
    <property type="entry name" value="Caspase-like_dom_sf"/>
</dbReference>
<feature type="compositionally biased region" description="Basic and acidic residues" evidence="1">
    <location>
        <begin position="161"/>
        <end position="186"/>
    </location>
</feature>
<evidence type="ECO:0000313" key="4">
    <source>
        <dbReference type="EMBL" id="MTE19885.1"/>
    </source>
</evidence>
<dbReference type="AlphaFoldDB" id="A0A6G2BC82"/>
<feature type="transmembrane region" description="Helical" evidence="2">
    <location>
        <begin position="847"/>
        <end position="869"/>
    </location>
</feature>
<dbReference type="Proteomes" id="UP000473014">
    <property type="component" value="Unassembled WGS sequence"/>
</dbReference>
<feature type="region of interest" description="Disordered" evidence="1">
    <location>
        <begin position="1"/>
        <end position="198"/>
    </location>
</feature>
<dbReference type="GO" id="GO:0006508">
    <property type="term" value="P:proteolysis"/>
    <property type="evidence" value="ECO:0007669"/>
    <property type="project" value="InterPro"/>
</dbReference>
<dbReference type="NCBIfam" id="NF047832">
    <property type="entry name" value="caspase_w_EACC1"/>
    <property type="match status" value="1"/>
</dbReference>
<dbReference type="Gene3D" id="3.40.50.1460">
    <property type="match status" value="1"/>
</dbReference>
<evidence type="ECO:0000313" key="5">
    <source>
        <dbReference type="Proteomes" id="UP000473014"/>
    </source>
</evidence>
<feature type="domain" description="Peptidase C14 caspase" evidence="3">
    <location>
        <begin position="208"/>
        <end position="448"/>
    </location>
</feature>
<feature type="transmembrane region" description="Helical" evidence="2">
    <location>
        <begin position="785"/>
        <end position="803"/>
    </location>
</feature>
<gene>
    <name evidence="4" type="ORF">F0L17_12315</name>
</gene>
<feature type="compositionally biased region" description="Basic and acidic residues" evidence="1">
    <location>
        <begin position="121"/>
        <end position="132"/>
    </location>
</feature>
<feature type="compositionally biased region" description="Low complexity" evidence="1">
    <location>
        <begin position="66"/>
        <end position="76"/>
    </location>
</feature>
<proteinExistence type="predicted"/>
<feature type="transmembrane region" description="Helical" evidence="2">
    <location>
        <begin position="690"/>
        <end position="710"/>
    </location>
</feature>
<keyword evidence="2" id="KW-0812">Transmembrane</keyword>
<dbReference type="EMBL" id="WIXO01000001">
    <property type="protein sequence ID" value="MTE19885.1"/>
    <property type="molecule type" value="Genomic_DNA"/>
</dbReference>
<evidence type="ECO:0000256" key="1">
    <source>
        <dbReference type="SAM" id="MobiDB-lite"/>
    </source>
</evidence>
<dbReference type="GO" id="GO:0004197">
    <property type="term" value="F:cysteine-type endopeptidase activity"/>
    <property type="evidence" value="ECO:0007669"/>
    <property type="project" value="InterPro"/>
</dbReference>
<keyword evidence="2" id="KW-1133">Transmembrane helix</keyword>
<protein>
    <recommendedName>
        <fullName evidence="3">Peptidase C14 caspase domain-containing protein</fullName>
    </recommendedName>
</protein>
<feature type="transmembrane region" description="Helical" evidence="2">
    <location>
        <begin position="889"/>
        <end position="908"/>
    </location>
</feature>
<feature type="transmembrane region" description="Helical" evidence="2">
    <location>
        <begin position="722"/>
        <end position="740"/>
    </location>
</feature>
<organism evidence="4 5">
    <name type="scientific">Streptomyces taklimakanensis</name>
    <dbReference type="NCBI Taxonomy" id="2569853"/>
    <lineage>
        <taxon>Bacteria</taxon>
        <taxon>Bacillati</taxon>
        <taxon>Actinomycetota</taxon>
        <taxon>Actinomycetes</taxon>
        <taxon>Kitasatosporales</taxon>
        <taxon>Streptomycetaceae</taxon>
        <taxon>Streptomyces</taxon>
    </lineage>
</organism>